<sequence>MSHNSNYRGVVLSSEQYRQISGNIAFKHVIHFAMPSAEPERSKYLDAFWFRIGYSQSMTIIVVSKSSDVINELIHVGLLCDMRSLKMPLSQGSVYDLLHEVLHGRSTRISLCDEIRDVLSQRGPLRWCGAEKESLFNENIYKNCTEICGNNPPGAFFHITTGMQSDMPKPMHESHMRVLYDDITCAFDDPGQIKLGLIACALPRVGFNMIYVGGSPGSAWIHALSLRKFSGKILCIDPDDLDLRRDHTLEIMHVKEFVNSVEDIKKAIQISALPPQDQLIFVWDVRRGDASQLSSSERNDAIREEASILSNIINSPWFRENVKVYQLKINSSNIDAYSLPANTRLYVQPYTLDRNVYELRAAGHIGRSDFHMVCITTQNISSLREYYTGIKEQLDRREISNYVLFLNFLTSMYRVCDYIDEEPLTNNLWEVALYTLNWNSTIKIRKYLTRIFNSDVKFVGSFFTSQQLSDGEYPFPEELLLEEFPSLVFDSRALIPAKLSNLYFFVNIQDCRYMDNELMFSESYLIGSTEYDLHSSNSMPTYDLLRTELSAAMGCVYAKFPNSFSVRDELVSPSGHSLRMFIEYTKGNASLCMFAFKIMTNFFNCGVRKISESKRDILFPTQKSPWIPELSPRFNNRKTRLERSDHGIWHSKDEWQIGYMAGQILSGAHETEKEAVLNFLRVHINCDLKGLEIFKFMQRGWSGHSAADLRLPRSPQIADCNDVLVQNANKIYQKLFRLKKDDWCAWILSPGKNASTKEWRWAVHVLSLDASARDFYIHTSYIDAITNRYPSHDSSKRGLLELVLNTLIRTNPQNRCWAAIPHYLANDHHPLHEEMKSRFPRLLQKLHVMDDFGAIYTILRDAWQSIQDDRDARIIYPFTNYNELAADLMARRWQLNFPFERVVNPRQLRNVHEFAANEPNVILKELDRAIETILDEDKLYLKRDVEAILESKMKGLFP</sequence>
<evidence type="ECO:0000313" key="1">
    <source>
        <dbReference type="EMBL" id="APG79104.1"/>
    </source>
</evidence>
<proteinExistence type="predicted"/>
<protein>
    <submittedName>
        <fullName evidence="1">Uncharacterized protein</fullName>
    </submittedName>
</protein>
<name>A0A1L3KP08_9VIRU</name>
<accession>A0A1L3KP08</accession>
<reference evidence="1" key="1">
    <citation type="journal article" date="2016" name="Nature">
        <title>Redefining the invertebrate RNA virosphere.</title>
        <authorList>
            <person name="Shi M."/>
            <person name="Lin X.D."/>
            <person name="Tian J.H."/>
            <person name="Chen L.J."/>
            <person name="Chen X."/>
            <person name="Li C.X."/>
            <person name="Qin X.C."/>
            <person name="Li J."/>
            <person name="Cao J.P."/>
            <person name="Eden J.S."/>
            <person name="Buchmann J."/>
            <person name="Wang W."/>
            <person name="Xu J."/>
            <person name="Holmes E.C."/>
            <person name="Zhang Y.Z."/>
        </authorList>
    </citation>
    <scope>NUCLEOTIDE SEQUENCE</scope>
    <source>
        <strain evidence="1">LCM63289</strain>
    </source>
</reference>
<organism evidence="1">
    <name type="scientific">Hubei lepidoptera virus 5</name>
    <dbReference type="NCBI Taxonomy" id="1922907"/>
    <lineage>
        <taxon>Viruses</taxon>
        <taxon>Riboviria</taxon>
    </lineage>
</organism>
<dbReference type="EMBL" id="KX884624">
    <property type="protein sequence ID" value="APG79104.1"/>
    <property type="molecule type" value="Genomic_RNA"/>
</dbReference>